<dbReference type="InterPro" id="IPR050266">
    <property type="entry name" value="AB_hydrolase_sf"/>
</dbReference>
<dbReference type="PANTHER" id="PTHR43798:SF33">
    <property type="entry name" value="HYDROLASE, PUTATIVE (AFU_ORTHOLOGUE AFUA_2G14860)-RELATED"/>
    <property type="match status" value="1"/>
</dbReference>
<accession>A0A5C3QQL9</accession>
<dbReference type="Proteomes" id="UP000305067">
    <property type="component" value="Unassembled WGS sequence"/>
</dbReference>
<dbReference type="SUPFAM" id="SSF53474">
    <property type="entry name" value="alpha/beta-Hydrolases"/>
    <property type="match status" value="1"/>
</dbReference>
<dbReference type="Pfam" id="PF00561">
    <property type="entry name" value="Abhydrolase_1"/>
    <property type="match status" value="1"/>
</dbReference>
<evidence type="ECO:0000313" key="3">
    <source>
        <dbReference type="Proteomes" id="UP000305067"/>
    </source>
</evidence>
<organism evidence="2 3">
    <name type="scientific">Pterulicium gracile</name>
    <dbReference type="NCBI Taxonomy" id="1884261"/>
    <lineage>
        <taxon>Eukaryota</taxon>
        <taxon>Fungi</taxon>
        <taxon>Dikarya</taxon>
        <taxon>Basidiomycota</taxon>
        <taxon>Agaricomycotina</taxon>
        <taxon>Agaricomycetes</taxon>
        <taxon>Agaricomycetidae</taxon>
        <taxon>Agaricales</taxon>
        <taxon>Pleurotineae</taxon>
        <taxon>Pterulaceae</taxon>
        <taxon>Pterulicium</taxon>
    </lineage>
</organism>
<reference evidence="2 3" key="1">
    <citation type="journal article" date="2019" name="Nat. Ecol. Evol.">
        <title>Megaphylogeny resolves global patterns of mushroom evolution.</title>
        <authorList>
            <person name="Varga T."/>
            <person name="Krizsan K."/>
            <person name="Foldi C."/>
            <person name="Dima B."/>
            <person name="Sanchez-Garcia M."/>
            <person name="Sanchez-Ramirez S."/>
            <person name="Szollosi G.J."/>
            <person name="Szarkandi J.G."/>
            <person name="Papp V."/>
            <person name="Albert L."/>
            <person name="Andreopoulos W."/>
            <person name="Angelini C."/>
            <person name="Antonin V."/>
            <person name="Barry K.W."/>
            <person name="Bougher N.L."/>
            <person name="Buchanan P."/>
            <person name="Buyck B."/>
            <person name="Bense V."/>
            <person name="Catcheside P."/>
            <person name="Chovatia M."/>
            <person name="Cooper J."/>
            <person name="Damon W."/>
            <person name="Desjardin D."/>
            <person name="Finy P."/>
            <person name="Geml J."/>
            <person name="Haridas S."/>
            <person name="Hughes K."/>
            <person name="Justo A."/>
            <person name="Karasinski D."/>
            <person name="Kautmanova I."/>
            <person name="Kiss B."/>
            <person name="Kocsube S."/>
            <person name="Kotiranta H."/>
            <person name="LaButti K.M."/>
            <person name="Lechner B.E."/>
            <person name="Liimatainen K."/>
            <person name="Lipzen A."/>
            <person name="Lukacs Z."/>
            <person name="Mihaltcheva S."/>
            <person name="Morgado L.N."/>
            <person name="Niskanen T."/>
            <person name="Noordeloos M.E."/>
            <person name="Ohm R.A."/>
            <person name="Ortiz-Santana B."/>
            <person name="Ovrebo C."/>
            <person name="Racz N."/>
            <person name="Riley R."/>
            <person name="Savchenko A."/>
            <person name="Shiryaev A."/>
            <person name="Soop K."/>
            <person name="Spirin V."/>
            <person name="Szebenyi C."/>
            <person name="Tomsovsky M."/>
            <person name="Tulloss R.E."/>
            <person name="Uehling J."/>
            <person name="Grigoriev I.V."/>
            <person name="Vagvolgyi C."/>
            <person name="Papp T."/>
            <person name="Martin F.M."/>
            <person name="Miettinen O."/>
            <person name="Hibbett D.S."/>
            <person name="Nagy L.G."/>
        </authorList>
    </citation>
    <scope>NUCLEOTIDE SEQUENCE [LARGE SCALE GENOMIC DNA]</scope>
    <source>
        <strain evidence="2 3">CBS 309.79</strain>
    </source>
</reference>
<dbReference type="AlphaFoldDB" id="A0A5C3QQL9"/>
<dbReference type="OrthoDB" id="19657at2759"/>
<feature type="domain" description="AB hydrolase-1" evidence="1">
    <location>
        <begin position="36"/>
        <end position="139"/>
    </location>
</feature>
<proteinExistence type="predicted"/>
<dbReference type="Gene3D" id="3.40.50.1820">
    <property type="entry name" value="alpha/beta hydrolase"/>
    <property type="match status" value="1"/>
</dbReference>
<gene>
    <name evidence="2" type="ORF">BDV98DRAFT_591108</name>
</gene>
<evidence type="ECO:0000259" key="1">
    <source>
        <dbReference type="Pfam" id="PF00561"/>
    </source>
</evidence>
<dbReference type="InterPro" id="IPR000073">
    <property type="entry name" value="AB_hydrolase_1"/>
</dbReference>
<dbReference type="GO" id="GO:0016020">
    <property type="term" value="C:membrane"/>
    <property type="evidence" value="ECO:0007669"/>
    <property type="project" value="TreeGrafter"/>
</dbReference>
<keyword evidence="3" id="KW-1185">Reference proteome</keyword>
<keyword evidence="2" id="KW-0378">Hydrolase</keyword>
<protein>
    <submittedName>
        <fullName evidence="2">Alpha/Beta hydrolase protein</fullName>
    </submittedName>
</protein>
<evidence type="ECO:0000313" key="2">
    <source>
        <dbReference type="EMBL" id="TFL04276.1"/>
    </source>
</evidence>
<sequence>MPTIKVKSSLLASFEVNYNIATPTNASAKSIDNSLPTILFLHPVYISSPVFHNQLNDPILRKFNCVTVDSRGHGGTNAKISKNYGPAQAAEDAVKFMDALKIPSAHVFGISMGSITAMHMAMSFPDRCLSVYMLSPLSIQEPEDVFAGRQEIAECWGEGAHQDAVYGAAQLAFSNDVEGLANALVQNALPGLLQRYTAKNQNEYRIATVDFFQADREMYSKSGFSRVKCPVKLMFCSEDVAYTLEQATDLLELMQDAGVEASLEQVPTCHFGNVKRPAEVNRSFERFLREVDPSTAGLLVPVEAISPFEVALKAVGYVDGDYSD</sequence>
<dbReference type="PANTHER" id="PTHR43798">
    <property type="entry name" value="MONOACYLGLYCEROL LIPASE"/>
    <property type="match status" value="1"/>
</dbReference>
<dbReference type="GO" id="GO:0016787">
    <property type="term" value="F:hydrolase activity"/>
    <property type="evidence" value="ECO:0007669"/>
    <property type="project" value="UniProtKB-KW"/>
</dbReference>
<dbReference type="STRING" id="1884261.A0A5C3QQL9"/>
<name>A0A5C3QQL9_9AGAR</name>
<dbReference type="EMBL" id="ML178819">
    <property type="protein sequence ID" value="TFL04276.1"/>
    <property type="molecule type" value="Genomic_DNA"/>
</dbReference>
<dbReference type="InterPro" id="IPR029058">
    <property type="entry name" value="AB_hydrolase_fold"/>
</dbReference>